<sequence>AHPQGVSRDNDTDTITNECQRISDYLSTGAEYLNYSDVKACYDSIPFNKTKAAQTIETVKELLQGFYTFLDQAKEEPKAGYTFTPIDLITELDLYLNRNYSYEYEFMYDIGDLISELRDGHAFFASTKFSYSFYQGFSMHSVIKPDGTQQIKVFDDIIDPSTIDCQVTYIDDKPAIDVITEFARNNISMSRDLNVRFNTALASLGFGNRDFIIYGQYFSVRQKLPADPTISYTLNCSDKIFNITREWIVPNSETLRFYPILTAYNSSYINETLVGNASLIFDAIFSRFYTLQDFGVVLISTEDTTGLKLDDTIHFLTNMIVGFKLLADKGITKIVLDLSNNRGGAVIVADYIIKLLFPDIKIFPQDIKVTDVSTAFIEEISNAGVNSLFSYKSYTSTITNNSFDSVNEFIGNNTYTRGDAQVKFTTKAFRNDSLFSQILPVPPKFPWTEENMVILTNGACYSSCALIVQRLAEVNVPTVSVGGFPNTKFSFASCAGGTVMDSDIISATLNNYQNLSNLASRLTLSQELILRFVCAEVYSINNPDEVLDFSFRQADYQLYYDELSAKDPSSLWLQAEKYIKKR</sequence>
<protein>
    <submittedName>
        <fullName evidence="1">14041_t:CDS:1</fullName>
    </submittedName>
</protein>
<keyword evidence="2" id="KW-1185">Reference proteome</keyword>
<evidence type="ECO:0000313" key="1">
    <source>
        <dbReference type="EMBL" id="CAG8725651.1"/>
    </source>
</evidence>
<dbReference type="Proteomes" id="UP000789920">
    <property type="component" value="Unassembled WGS sequence"/>
</dbReference>
<organism evidence="1 2">
    <name type="scientific">Racocetra persica</name>
    <dbReference type="NCBI Taxonomy" id="160502"/>
    <lineage>
        <taxon>Eukaryota</taxon>
        <taxon>Fungi</taxon>
        <taxon>Fungi incertae sedis</taxon>
        <taxon>Mucoromycota</taxon>
        <taxon>Glomeromycotina</taxon>
        <taxon>Glomeromycetes</taxon>
        <taxon>Diversisporales</taxon>
        <taxon>Gigasporaceae</taxon>
        <taxon>Racocetra</taxon>
    </lineage>
</organism>
<comment type="caution">
    <text evidence="1">The sequence shown here is derived from an EMBL/GenBank/DDBJ whole genome shotgun (WGS) entry which is preliminary data.</text>
</comment>
<reference evidence="1" key="1">
    <citation type="submission" date="2021-06" db="EMBL/GenBank/DDBJ databases">
        <authorList>
            <person name="Kallberg Y."/>
            <person name="Tangrot J."/>
            <person name="Rosling A."/>
        </authorList>
    </citation>
    <scope>NUCLEOTIDE SEQUENCE</scope>
    <source>
        <strain evidence="1">MA461A</strain>
    </source>
</reference>
<dbReference type="EMBL" id="CAJVQC010024213">
    <property type="protein sequence ID" value="CAG8725651.1"/>
    <property type="molecule type" value="Genomic_DNA"/>
</dbReference>
<gene>
    <name evidence="1" type="ORF">RPERSI_LOCUS11673</name>
</gene>
<accession>A0ACA9Q0W4</accession>
<name>A0ACA9Q0W4_9GLOM</name>
<proteinExistence type="predicted"/>
<evidence type="ECO:0000313" key="2">
    <source>
        <dbReference type="Proteomes" id="UP000789920"/>
    </source>
</evidence>
<feature type="non-terminal residue" evidence="1">
    <location>
        <position position="1"/>
    </location>
</feature>